<evidence type="ECO:0000313" key="5">
    <source>
        <dbReference type="EMBL" id="KAG2257513.1"/>
    </source>
</evidence>
<feature type="compositionally biased region" description="Basic residues" evidence="2">
    <location>
        <begin position="1"/>
        <end position="11"/>
    </location>
</feature>
<dbReference type="Proteomes" id="UP000886595">
    <property type="component" value="Unassembled WGS sequence"/>
</dbReference>
<dbReference type="EMBL" id="JAAMPC010000015">
    <property type="protein sequence ID" value="KAG2257513.1"/>
    <property type="molecule type" value="Genomic_DNA"/>
</dbReference>
<dbReference type="InterPro" id="IPR025558">
    <property type="entry name" value="DUF4283"/>
</dbReference>
<dbReference type="PANTHER" id="PTHR33116">
    <property type="entry name" value="REVERSE TRANSCRIPTASE ZINC-BINDING DOMAIN-CONTAINING PROTEIN-RELATED-RELATED"/>
    <property type="match status" value="1"/>
</dbReference>
<feature type="domain" description="CCHC-type" evidence="4">
    <location>
        <begin position="316"/>
        <end position="331"/>
    </location>
</feature>
<dbReference type="GO" id="GO:0003676">
    <property type="term" value="F:nucleic acid binding"/>
    <property type="evidence" value="ECO:0007669"/>
    <property type="project" value="InterPro"/>
</dbReference>
<evidence type="ECO:0000256" key="2">
    <source>
        <dbReference type="SAM" id="MobiDB-lite"/>
    </source>
</evidence>
<keyword evidence="1" id="KW-0862">Zinc</keyword>
<sequence>MPPKKKKKTRNLLRGSSKMARLQGALKPSTSVRSLQQSSLAGASSADAVIAASVAPTTEVSPSTPEVSVDLSLVSEEVTPDATIEVSLPIQEVVSRDIPHGALQKAATLGEYSGTKSYASLVKDSATLEELGTPSEHVSGVPFVLIPDENIESAKEEFRDYIFARFHGDWPSMGRPRIFVHMVGAGEYLLKVTSAKTREHLLSRTCWNIAGFPMFVAPWSHDFTPEEAPITSAVVPVELRGVPYLLFNKESLSRLATAVGKPVSLAPETERKENFQVAKLFVRVDLTRELPSKMISGFSNGKENEITISYPWLPLKCNACGKYGHLNTKCRALPRSNTEGRRRSPSPTNEEDKGRKQSRQGRRRRGGKAGTHNKERSVDGDAKKGVTSSQGLEDGEIPPEEHTEDTTVTTPVRENGIPESSDKTVPPDISIQKFPPAHDLITSSYESGPSSGVPSAEADGSDEHEAPFLLVNRQKAAPWSFLETHIQERNSQRINNALPIGWSFFGNYDHHLSGRIIVVWDPSVRVFIYKSSAQVVTCGIYLMAENVNFTVSFVYGFNTVLERKNLWEEMVYIHDSTPVVNSPWSVLGDFNQIFRLSQHSDYPLSVIDPSGIDDMVAALQDSELFECQAKGLPFTWWNNSGSNPVSKRIDHALINHSWAASFPDSYADFLQPDQSDHAPCLLRVPSISRRIRKPFKFYHHLTGHPDYSSVVSDAWSNAEVQGSEQFKLVRRMKLLKTDLRNLNKTHFSGITGRVKQQSVRVANLQQSLLTCPDPVTASEEHRQRDILNTLLNAEQKFFRQRSRVRWADVGDRNTPFFHKTVAQRNNSNHIHYLIDESGQFLGSIDDINAHSVSYFQDILGHTDLPNVMAGFKDWTGLDINAEKSEIFFGGYLDIEAAVISDISGFKRGKFPTRYLGLPLCPKKISFATLQPFLERITAKLNNWTVKCLSYAGRITMISSVIYGMVNFWSSVFTLPKRFYAKVDSFCASFLWKNKTTSASGARVSWDDICKPKNEGGLGIRKLEDFQSVFQLKRVWNFFSEASSLWVAWLQHNVFAGSSFWTAETSTTFSSTVNQMLKLKPKLNALMRCNLGDGKSVSFWFDWWTDLGPLISVCGRRGTRDLRIPIDATVSAAAPNGHWSLPPARSDEAETLQVVLSTMQPPSSLRGKDCFLWRSGAHSFLPKFSSKATWNFIRQPSPLVSWYKLIRSKKRFPAVLLSLGCRFYQGCLLEIGSSHGNAGSSFGLTSRAGCSYHSDSLASLKPPLLATYCFLAGAVSVIKLLMQVIVYSLWRERNVRIFKNVSSTAAAIAKYVDRSMRDRLLSLAPPADGHDTLLLLYLSIRRLFPP</sequence>
<organism evidence="5 6">
    <name type="scientific">Brassica carinata</name>
    <name type="common">Ethiopian mustard</name>
    <name type="synonym">Abyssinian cabbage</name>
    <dbReference type="NCBI Taxonomy" id="52824"/>
    <lineage>
        <taxon>Eukaryota</taxon>
        <taxon>Viridiplantae</taxon>
        <taxon>Streptophyta</taxon>
        <taxon>Embryophyta</taxon>
        <taxon>Tracheophyta</taxon>
        <taxon>Spermatophyta</taxon>
        <taxon>Magnoliopsida</taxon>
        <taxon>eudicotyledons</taxon>
        <taxon>Gunneridae</taxon>
        <taxon>Pentapetalae</taxon>
        <taxon>rosids</taxon>
        <taxon>malvids</taxon>
        <taxon>Brassicales</taxon>
        <taxon>Brassicaceae</taxon>
        <taxon>Brassiceae</taxon>
        <taxon>Brassica</taxon>
    </lineage>
</organism>
<dbReference type="OrthoDB" id="1112026at2759"/>
<dbReference type="SUPFAM" id="SSF56219">
    <property type="entry name" value="DNase I-like"/>
    <property type="match status" value="1"/>
</dbReference>
<dbReference type="GO" id="GO:0008270">
    <property type="term" value="F:zinc ion binding"/>
    <property type="evidence" value="ECO:0007669"/>
    <property type="project" value="UniProtKB-KW"/>
</dbReference>
<feature type="compositionally biased region" description="Basic and acidic residues" evidence="2">
    <location>
        <begin position="372"/>
        <end position="384"/>
    </location>
</feature>
<dbReference type="PROSITE" id="PS50158">
    <property type="entry name" value="ZF_CCHC"/>
    <property type="match status" value="1"/>
</dbReference>
<feature type="transmembrane region" description="Helical" evidence="3">
    <location>
        <begin position="1264"/>
        <end position="1289"/>
    </location>
</feature>
<accession>A0A8X7PUY1</accession>
<dbReference type="Pfam" id="PF14111">
    <property type="entry name" value="DUF4283"/>
    <property type="match status" value="1"/>
</dbReference>
<feature type="compositionally biased region" description="Basic residues" evidence="2">
    <location>
        <begin position="356"/>
        <end position="367"/>
    </location>
</feature>
<keyword evidence="3" id="KW-0812">Transmembrane</keyword>
<keyword evidence="3" id="KW-0472">Membrane</keyword>
<evidence type="ECO:0000259" key="4">
    <source>
        <dbReference type="PROSITE" id="PS50158"/>
    </source>
</evidence>
<keyword evidence="1" id="KW-0479">Metal-binding</keyword>
<keyword evidence="6" id="KW-1185">Reference proteome</keyword>
<dbReference type="InterPro" id="IPR036691">
    <property type="entry name" value="Endo/exonu/phosph_ase_sf"/>
</dbReference>
<dbReference type="InterPro" id="IPR001878">
    <property type="entry name" value="Znf_CCHC"/>
</dbReference>
<keyword evidence="3" id="KW-1133">Transmembrane helix</keyword>
<protein>
    <recommendedName>
        <fullName evidence="4">CCHC-type domain-containing protein</fullName>
    </recommendedName>
</protein>
<comment type="caution">
    <text evidence="5">The sequence shown here is derived from an EMBL/GenBank/DDBJ whole genome shotgun (WGS) entry which is preliminary data.</text>
</comment>
<feature type="region of interest" description="Disordered" evidence="2">
    <location>
        <begin position="334"/>
        <end position="462"/>
    </location>
</feature>
<name>A0A8X7PUY1_BRACI</name>
<feature type="region of interest" description="Disordered" evidence="2">
    <location>
        <begin position="1"/>
        <end position="38"/>
    </location>
</feature>
<evidence type="ECO:0000256" key="1">
    <source>
        <dbReference type="PROSITE-ProRule" id="PRU00047"/>
    </source>
</evidence>
<dbReference type="PANTHER" id="PTHR33116:SF66">
    <property type="entry name" value="REVERSE TRANSCRIPTASE ZINC-BINDING DOMAIN-CONTAINING PROTEIN"/>
    <property type="match status" value="1"/>
</dbReference>
<gene>
    <name evidence="5" type="ORF">Bca52824_076807</name>
</gene>
<evidence type="ECO:0000256" key="3">
    <source>
        <dbReference type="SAM" id="Phobius"/>
    </source>
</evidence>
<dbReference type="Gene3D" id="3.60.10.10">
    <property type="entry name" value="Endonuclease/exonuclease/phosphatase"/>
    <property type="match status" value="1"/>
</dbReference>
<evidence type="ECO:0000313" key="6">
    <source>
        <dbReference type="Proteomes" id="UP000886595"/>
    </source>
</evidence>
<feature type="compositionally biased region" description="Polar residues" evidence="2">
    <location>
        <begin position="441"/>
        <end position="453"/>
    </location>
</feature>
<reference evidence="5 6" key="1">
    <citation type="submission" date="2020-02" db="EMBL/GenBank/DDBJ databases">
        <authorList>
            <person name="Ma Q."/>
            <person name="Huang Y."/>
            <person name="Song X."/>
            <person name="Pei D."/>
        </authorList>
    </citation>
    <scope>NUCLEOTIDE SEQUENCE [LARGE SCALE GENOMIC DNA]</scope>
    <source>
        <strain evidence="5">Sxm20200214</strain>
        <tissue evidence="5">Leaf</tissue>
    </source>
</reference>
<proteinExistence type="predicted"/>
<keyword evidence="1" id="KW-0863">Zinc-finger</keyword>